<dbReference type="InterPro" id="IPR036179">
    <property type="entry name" value="Ig-like_dom_sf"/>
</dbReference>
<evidence type="ECO:0000313" key="1">
    <source>
        <dbReference type="WBParaSite" id="MCU_006255-RC"/>
    </source>
</evidence>
<proteinExistence type="predicted"/>
<sequence length="90" mass="10141">MTWIKGPRQLISFGMFKITQEERISIVPPTLLKKRAFNLLFSPVTTMDSGVYRCSIVVQGETHLKTYRLNILVPPKITKAPAPTLKVVEG</sequence>
<protein>
    <submittedName>
        <fullName evidence="1">Ig-like domain-containing protein</fullName>
    </submittedName>
</protein>
<dbReference type="WBParaSite" id="MCU_006255-RC">
    <property type="protein sequence ID" value="MCU_006255-RC"/>
    <property type="gene ID" value="MCU_006255"/>
</dbReference>
<organism evidence="1">
    <name type="scientific">Mesocestoides corti</name>
    <name type="common">Flatworm</name>
    <dbReference type="NCBI Taxonomy" id="53468"/>
    <lineage>
        <taxon>Eukaryota</taxon>
        <taxon>Metazoa</taxon>
        <taxon>Spiralia</taxon>
        <taxon>Lophotrochozoa</taxon>
        <taxon>Platyhelminthes</taxon>
        <taxon>Cestoda</taxon>
        <taxon>Eucestoda</taxon>
        <taxon>Cyclophyllidea</taxon>
        <taxon>Mesocestoididae</taxon>
        <taxon>Mesocestoides</taxon>
    </lineage>
</organism>
<dbReference type="SUPFAM" id="SSF48726">
    <property type="entry name" value="Immunoglobulin"/>
    <property type="match status" value="1"/>
</dbReference>
<dbReference type="InterPro" id="IPR013783">
    <property type="entry name" value="Ig-like_fold"/>
</dbReference>
<reference evidence="1" key="1">
    <citation type="submission" date="2019-11" db="UniProtKB">
        <authorList>
            <consortium name="WormBaseParasite"/>
        </authorList>
    </citation>
    <scope>IDENTIFICATION</scope>
</reference>
<name>A0A5K3F8N5_MESCO</name>
<dbReference type="AlphaFoldDB" id="A0A5K3F8N5"/>
<dbReference type="Gene3D" id="2.60.40.10">
    <property type="entry name" value="Immunoglobulins"/>
    <property type="match status" value="1"/>
</dbReference>
<accession>A0A5K3F8N5</accession>